<accession>A0AAV7HUB2</accession>
<comment type="caution">
    <text evidence="3">The sequence shown here is derived from an EMBL/GenBank/DDBJ whole genome shotgun (WGS) entry which is preliminary data.</text>
</comment>
<dbReference type="AlphaFoldDB" id="A0AAV7HUB2"/>
<dbReference type="EMBL" id="JAHXZJ010002982">
    <property type="protein sequence ID" value="KAH0534327.1"/>
    <property type="molecule type" value="Genomic_DNA"/>
</dbReference>
<gene>
    <name evidence="3" type="ORF">KQX54_003100</name>
</gene>
<keyword evidence="4" id="KW-1185">Reference proteome</keyword>
<evidence type="ECO:0000256" key="1">
    <source>
        <dbReference type="SAM" id="MobiDB-lite"/>
    </source>
</evidence>
<evidence type="ECO:0000313" key="3">
    <source>
        <dbReference type="EMBL" id="KAH0534327.1"/>
    </source>
</evidence>
<name>A0AAV7HUB2_COTGL</name>
<proteinExistence type="predicted"/>
<dbReference type="Proteomes" id="UP000826195">
    <property type="component" value="Unassembled WGS sequence"/>
</dbReference>
<evidence type="ECO:0000313" key="4">
    <source>
        <dbReference type="Proteomes" id="UP000826195"/>
    </source>
</evidence>
<keyword evidence="2" id="KW-0732">Signal</keyword>
<sequence>MVKMIIVYFFSVNLILMSQSAPVVMEEEIKWRENTLTPVWLPAAPIRNDQYPVDYNLLMKHKNEDKNDWESRSVYGSLPEIKSALPRQTGNRPPKKDSILSRSWGAGGLPFSVLYMNSRGSRIQPTADTKTTTRKPIENSSTVKNRANSRNEPGRRQYSIIPQLFISYGWNPFGK</sequence>
<protein>
    <submittedName>
        <fullName evidence="3">Uncharacterized protein</fullName>
    </submittedName>
</protein>
<reference evidence="3 4" key="1">
    <citation type="journal article" date="2021" name="J. Hered.">
        <title>A chromosome-level genome assembly of the parasitoid wasp, Cotesia glomerata (Hymenoptera: Braconidae).</title>
        <authorList>
            <person name="Pinto B.J."/>
            <person name="Weis J.J."/>
            <person name="Gamble T."/>
            <person name="Ode P.J."/>
            <person name="Paul R."/>
            <person name="Zaspel J.M."/>
        </authorList>
    </citation>
    <scope>NUCLEOTIDE SEQUENCE [LARGE SCALE GENOMIC DNA]</scope>
    <source>
        <strain evidence="3">CgM1</strain>
    </source>
</reference>
<feature type="compositionally biased region" description="Polar residues" evidence="1">
    <location>
        <begin position="138"/>
        <end position="151"/>
    </location>
</feature>
<evidence type="ECO:0000256" key="2">
    <source>
        <dbReference type="SAM" id="SignalP"/>
    </source>
</evidence>
<feature type="signal peptide" evidence="2">
    <location>
        <begin position="1"/>
        <end position="20"/>
    </location>
</feature>
<organism evidence="3 4">
    <name type="scientific">Cotesia glomerata</name>
    <name type="common">Lepidopteran parasitic wasp</name>
    <name type="synonym">Apanteles glomeratus</name>
    <dbReference type="NCBI Taxonomy" id="32391"/>
    <lineage>
        <taxon>Eukaryota</taxon>
        <taxon>Metazoa</taxon>
        <taxon>Ecdysozoa</taxon>
        <taxon>Arthropoda</taxon>
        <taxon>Hexapoda</taxon>
        <taxon>Insecta</taxon>
        <taxon>Pterygota</taxon>
        <taxon>Neoptera</taxon>
        <taxon>Endopterygota</taxon>
        <taxon>Hymenoptera</taxon>
        <taxon>Apocrita</taxon>
        <taxon>Ichneumonoidea</taxon>
        <taxon>Braconidae</taxon>
        <taxon>Microgastrinae</taxon>
        <taxon>Cotesia</taxon>
    </lineage>
</organism>
<feature type="region of interest" description="Disordered" evidence="1">
    <location>
        <begin position="122"/>
        <end position="155"/>
    </location>
</feature>
<feature type="chain" id="PRO_5043350151" evidence="2">
    <location>
        <begin position="21"/>
        <end position="175"/>
    </location>
</feature>